<sequence length="107" mass="11771">MAVRRASQERKKKGGTIPLSWTSDVTHASQGSDRRADHPPPSVDLIASVSNVDFINFTGVVHIVAVQDSIDLPETHVVPLLHLFPTVQQDSDTINIENTANCLDQFR</sequence>
<dbReference type="EMBL" id="OC001647">
    <property type="protein sequence ID" value="CAD7260351.1"/>
    <property type="molecule type" value="Genomic_DNA"/>
</dbReference>
<feature type="region of interest" description="Disordered" evidence="1">
    <location>
        <begin position="1"/>
        <end position="41"/>
    </location>
</feature>
<evidence type="ECO:0000313" key="2">
    <source>
        <dbReference type="EMBL" id="CAD7260351.1"/>
    </source>
</evidence>
<feature type="compositionally biased region" description="Polar residues" evidence="1">
    <location>
        <begin position="19"/>
        <end position="31"/>
    </location>
</feature>
<dbReference type="AlphaFoldDB" id="A0A7R9AVL1"/>
<protein>
    <submittedName>
        <fullName evidence="2">Uncharacterized protein</fullName>
    </submittedName>
</protein>
<name>A0A7R9AVL1_TIMSH</name>
<proteinExistence type="predicted"/>
<evidence type="ECO:0000256" key="1">
    <source>
        <dbReference type="SAM" id="MobiDB-lite"/>
    </source>
</evidence>
<reference evidence="2" key="1">
    <citation type="submission" date="2020-11" db="EMBL/GenBank/DDBJ databases">
        <authorList>
            <person name="Tran Van P."/>
        </authorList>
    </citation>
    <scope>NUCLEOTIDE SEQUENCE</scope>
</reference>
<gene>
    <name evidence="2" type="ORF">TSIB3V08_LOCUS4533</name>
</gene>
<accession>A0A7R9AVL1</accession>
<organism evidence="2">
    <name type="scientific">Timema shepardi</name>
    <name type="common">Walking stick</name>
    <dbReference type="NCBI Taxonomy" id="629360"/>
    <lineage>
        <taxon>Eukaryota</taxon>
        <taxon>Metazoa</taxon>
        <taxon>Ecdysozoa</taxon>
        <taxon>Arthropoda</taxon>
        <taxon>Hexapoda</taxon>
        <taxon>Insecta</taxon>
        <taxon>Pterygota</taxon>
        <taxon>Neoptera</taxon>
        <taxon>Polyneoptera</taxon>
        <taxon>Phasmatodea</taxon>
        <taxon>Timematodea</taxon>
        <taxon>Timematoidea</taxon>
        <taxon>Timematidae</taxon>
        <taxon>Timema</taxon>
    </lineage>
</organism>